<comment type="similarity">
    <text evidence="6">Belongs to the acetyltransferase family. OlsB subfamily.</text>
</comment>
<dbReference type="Gene3D" id="3.40.630.30">
    <property type="match status" value="1"/>
</dbReference>
<evidence type="ECO:0000256" key="3">
    <source>
        <dbReference type="ARBA" id="ARBA00022679"/>
    </source>
</evidence>
<evidence type="ECO:0000256" key="8">
    <source>
        <dbReference type="ARBA" id="ARBA00039866"/>
    </source>
</evidence>
<evidence type="ECO:0000313" key="13">
    <source>
        <dbReference type="Proteomes" id="UP001297581"/>
    </source>
</evidence>
<dbReference type="PANTHER" id="PTHR37323">
    <property type="entry name" value="GCN5-RELATED N-ACETYLTRANSFERASE"/>
    <property type="match status" value="1"/>
</dbReference>
<dbReference type="InterPro" id="IPR045746">
    <property type="entry name" value="ACT14924-like_Acyltransf_dom"/>
</dbReference>
<dbReference type="AlphaFoldDB" id="A0AAJ1BGH3"/>
<accession>A0AAJ1BGH3</accession>
<feature type="domain" description="Phospholipid/glycerol acyltransferase" evidence="11">
    <location>
        <begin position="82"/>
        <end position="199"/>
    </location>
</feature>
<comment type="catalytic activity">
    <reaction evidence="10">
        <text>a (3R)-hydroxyacyl-[ACP] + L-ornithine = a lyso-ornithine lipid + holo-[ACP] + H(+)</text>
        <dbReference type="Rhea" id="RHEA:20633"/>
        <dbReference type="Rhea" id="RHEA-COMP:9685"/>
        <dbReference type="Rhea" id="RHEA-COMP:9945"/>
        <dbReference type="ChEBI" id="CHEBI:15378"/>
        <dbReference type="ChEBI" id="CHEBI:46911"/>
        <dbReference type="ChEBI" id="CHEBI:64479"/>
        <dbReference type="ChEBI" id="CHEBI:78827"/>
        <dbReference type="ChEBI" id="CHEBI:138482"/>
        <dbReference type="EC" id="2.3.2.30"/>
    </reaction>
    <physiologicalReaction direction="left-to-right" evidence="10">
        <dbReference type="Rhea" id="RHEA:20634"/>
    </physiologicalReaction>
</comment>
<evidence type="ECO:0000256" key="7">
    <source>
        <dbReference type="ARBA" id="ARBA00039058"/>
    </source>
</evidence>
<comment type="function">
    <text evidence="9">Catalyzes the first step in the biosynthesis of ornithine lipids, which are phosphorus-free membrane lipids. Catalyzes the 3-hydroxyacyl-acyl carrier protein-dependent acylation of ornithine to form lyso-ornithine lipid (LOL).</text>
</comment>
<evidence type="ECO:0000256" key="6">
    <source>
        <dbReference type="ARBA" id="ARBA00038095"/>
    </source>
</evidence>
<evidence type="ECO:0000256" key="9">
    <source>
        <dbReference type="ARBA" id="ARBA00045724"/>
    </source>
</evidence>
<reference evidence="12 13" key="1">
    <citation type="submission" date="2022-02" db="EMBL/GenBank/DDBJ databases">
        <title>The genome sequence of Shewanella sp. 3B26.</title>
        <authorList>
            <person name="Du J."/>
        </authorList>
    </citation>
    <scope>NUCLEOTIDE SEQUENCE [LARGE SCALE GENOMIC DNA]</scope>
    <source>
        <strain evidence="12 13">3B26</strain>
    </source>
</reference>
<evidence type="ECO:0000256" key="5">
    <source>
        <dbReference type="ARBA" id="ARBA00023315"/>
    </source>
</evidence>
<organism evidence="12 13">
    <name type="scientific">Shewanella zhuhaiensis</name>
    <dbReference type="NCBI Taxonomy" id="2919576"/>
    <lineage>
        <taxon>Bacteria</taxon>
        <taxon>Pseudomonadati</taxon>
        <taxon>Pseudomonadota</taxon>
        <taxon>Gammaproteobacteria</taxon>
        <taxon>Alteromonadales</taxon>
        <taxon>Shewanellaceae</taxon>
        <taxon>Shewanella</taxon>
    </lineage>
</organism>
<evidence type="ECO:0000256" key="1">
    <source>
        <dbReference type="ARBA" id="ARBA00005189"/>
    </source>
</evidence>
<dbReference type="CDD" id="cd07986">
    <property type="entry name" value="LPLAT_ACT14924-like"/>
    <property type="match status" value="1"/>
</dbReference>
<gene>
    <name evidence="12" type="ORF">MJ923_03575</name>
</gene>
<dbReference type="GO" id="GO:0006629">
    <property type="term" value="P:lipid metabolic process"/>
    <property type="evidence" value="ECO:0007669"/>
    <property type="project" value="UniProtKB-KW"/>
</dbReference>
<dbReference type="PANTHER" id="PTHR37323:SF1">
    <property type="entry name" value="L-ORNITHINE N(ALPHA)-ACYLTRANSFERASE"/>
    <property type="match status" value="1"/>
</dbReference>
<evidence type="ECO:0000313" key="12">
    <source>
        <dbReference type="EMBL" id="MCH4293384.1"/>
    </source>
</evidence>
<name>A0AAJ1BGH3_9GAMM</name>
<keyword evidence="3" id="KW-0808">Transferase</keyword>
<dbReference type="InterPro" id="IPR052351">
    <property type="entry name" value="Ornithine_N-alpha-AT"/>
</dbReference>
<evidence type="ECO:0000256" key="4">
    <source>
        <dbReference type="ARBA" id="ARBA00023098"/>
    </source>
</evidence>
<keyword evidence="4" id="KW-0443">Lipid metabolism</keyword>
<keyword evidence="13" id="KW-1185">Reference proteome</keyword>
<keyword evidence="5 12" id="KW-0012">Acyltransferase</keyword>
<evidence type="ECO:0000256" key="10">
    <source>
        <dbReference type="ARBA" id="ARBA00047785"/>
    </source>
</evidence>
<comment type="pathway">
    <text evidence="1">Lipid metabolism.</text>
</comment>
<dbReference type="Pfam" id="PF19576">
    <property type="entry name" value="Acyltransf_2"/>
    <property type="match status" value="1"/>
</dbReference>
<dbReference type="EMBL" id="JAKUDL010000001">
    <property type="protein sequence ID" value="MCH4293384.1"/>
    <property type="molecule type" value="Genomic_DNA"/>
</dbReference>
<protein>
    <recommendedName>
        <fullName evidence="8">L-ornithine N(alpha)-acyltransferase</fullName>
        <ecNumber evidence="7">2.3.2.30</ecNumber>
    </recommendedName>
</protein>
<dbReference type="InterPro" id="IPR016181">
    <property type="entry name" value="Acyl_CoA_acyltransferase"/>
</dbReference>
<dbReference type="EC" id="2.3.2.30" evidence="7"/>
<evidence type="ECO:0000256" key="2">
    <source>
        <dbReference type="ARBA" id="ARBA00022516"/>
    </source>
</evidence>
<dbReference type="SMART" id="SM00563">
    <property type="entry name" value="PlsC"/>
    <property type="match status" value="1"/>
</dbReference>
<sequence length="586" mass="66000">MIFTVDNLIDSHLPQLSGKTWLKRSVSAALKYLLHEEECNRIASEFGFLRGVDFAGAVLEALNFSFSVPDADIDNIPREGRVVIFANHPIGSLDALAMIKLIGEIRPDIKVVANEILMAIEPLHPILLPVRNMGGGTPKQHLEAIHRHLQNEGALLIFPAGEVSRLRPNGVRDTRWQSGFLKIAQACDAPLLPMFADARNSATFYGTSMIYKPLSTLLLVKEMFRQKQRTMPIRIGELIALDTLRANDFDRTTMVGLLKNHLYRIGKNRPPLFRTQSPIARPECRAELKASLDECERLGETADGKGIYLYRHKGASPIMREIGRLREVAFRAVGEGTGKRRDIDAFDSHYFHLVLWDGGALEIVGAYRFACAASLHQANGPQSLYSQSLFDYTDAFSPSFAQGLELGRSFVQPKYWGKRSLDYLWFGIGAFIARNPQYRYLFGPVSISGQMPLAAREMLVHFYQHFYGAAEPMARAKQPFRISRERRETLDSLYQGLSEDEAFKRLKHTLSGMGVAVPTLYKQYSDLCSEGGVSFADFGVDPDFNHCIDGLVRVDLTRLKPKKHERYIGVHRQGQQEPDRLQTTQV</sequence>
<dbReference type="InterPro" id="IPR002123">
    <property type="entry name" value="Plipid/glycerol_acylTrfase"/>
</dbReference>
<dbReference type="Pfam" id="PF13444">
    <property type="entry name" value="Acetyltransf_5"/>
    <property type="match status" value="1"/>
</dbReference>
<dbReference type="SUPFAM" id="SSF55729">
    <property type="entry name" value="Acyl-CoA N-acyltransferases (Nat)"/>
    <property type="match status" value="1"/>
</dbReference>
<keyword evidence="2" id="KW-0444">Lipid biosynthesis</keyword>
<evidence type="ECO:0000259" key="11">
    <source>
        <dbReference type="SMART" id="SM00563"/>
    </source>
</evidence>
<comment type="caution">
    <text evidence="12">The sequence shown here is derived from an EMBL/GenBank/DDBJ whole genome shotgun (WGS) entry which is preliminary data.</text>
</comment>
<dbReference type="GO" id="GO:0043810">
    <property type="term" value="F:ornithine-acyl [acyl carrier protein] N-acyltransferase activity"/>
    <property type="evidence" value="ECO:0007669"/>
    <property type="project" value="UniProtKB-EC"/>
</dbReference>
<proteinExistence type="inferred from homology"/>
<dbReference type="SUPFAM" id="SSF69593">
    <property type="entry name" value="Glycerol-3-phosphate (1)-acyltransferase"/>
    <property type="match status" value="1"/>
</dbReference>
<dbReference type="Proteomes" id="UP001297581">
    <property type="component" value="Unassembled WGS sequence"/>
</dbReference>